<evidence type="ECO:0000256" key="2">
    <source>
        <dbReference type="ARBA" id="ARBA00023136"/>
    </source>
</evidence>
<accession>A0A1Y6FXJ0</accession>
<dbReference type="OrthoDB" id="9779191at2"/>
<keyword evidence="9" id="KW-1185">Reference proteome</keyword>
<dbReference type="GO" id="GO:0043165">
    <property type="term" value="P:Gram-negative-bacterium-type cell outer membrane assembly"/>
    <property type="evidence" value="ECO:0007669"/>
    <property type="project" value="UniProtKB-UniRule"/>
</dbReference>
<dbReference type="GO" id="GO:0051205">
    <property type="term" value="P:protein insertion into membrane"/>
    <property type="evidence" value="ECO:0007669"/>
    <property type="project" value="UniProtKB-UniRule"/>
</dbReference>
<sequence>MMNYRLALTFAAALAVASCSSSPDESRVPLTEAEAMYQQAQEQMATGSLTSARVTLEDFLTRYPFGPYAEQVQLDLIYLTYKLDDIQKALANIDRFLRLNPNHRDIDYVMYMRGMVNQRAEYSAIQELVGVDRSDRDPSFAKQAFEDFSNLLREFPESKYAADAKQRMVWLKSRLAQYELAVAQYYMKREAYLAAANRGRYVLEYFSNTPEVEAALAIMVESYDQMGLDDLREQARATLRKNYPNNRLANAN</sequence>
<comment type="subcellular location">
    <subcellularLocation>
        <location evidence="6">Cell outer membrane</location>
        <topology evidence="6">Lipid-anchor</topology>
    </subcellularLocation>
</comment>
<keyword evidence="2 6" id="KW-0472">Membrane</keyword>
<dbReference type="CDD" id="cd15830">
    <property type="entry name" value="BamD"/>
    <property type="match status" value="1"/>
</dbReference>
<dbReference type="InterPro" id="IPR039565">
    <property type="entry name" value="BamD-like"/>
</dbReference>
<comment type="similarity">
    <text evidence="6">Belongs to the BamD family.</text>
</comment>
<dbReference type="PANTHER" id="PTHR37423">
    <property type="entry name" value="SOLUBLE LYTIC MUREIN TRANSGLYCOSYLASE-RELATED"/>
    <property type="match status" value="1"/>
</dbReference>
<dbReference type="PANTHER" id="PTHR37423:SF1">
    <property type="entry name" value="OUTER MEMBRANE PROTEIN ASSEMBLY FACTOR BAMD"/>
    <property type="match status" value="1"/>
</dbReference>
<evidence type="ECO:0000256" key="6">
    <source>
        <dbReference type="HAMAP-Rule" id="MF_00922"/>
    </source>
</evidence>
<dbReference type="EMBL" id="FXWH01000003">
    <property type="protein sequence ID" value="SMQ80570.1"/>
    <property type="molecule type" value="Genomic_DNA"/>
</dbReference>
<dbReference type="InterPro" id="IPR017689">
    <property type="entry name" value="BamD"/>
</dbReference>
<dbReference type="GO" id="GO:1990063">
    <property type="term" value="C:Bam protein complex"/>
    <property type="evidence" value="ECO:0007669"/>
    <property type="project" value="TreeGrafter"/>
</dbReference>
<keyword evidence="5 6" id="KW-0449">Lipoprotein</keyword>
<dbReference type="Gene3D" id="1.25.40.10">
    <property type="entry name" value="Tetratricopeptide repeat domain"/>
    <property type="match status" value="1"/>
</dbReference>
<feature type="domain" description="Outer membrane lipoprotein BamD-like" evidence="7">
    <location>
        <begin position="33"/>
        <end position="235"/>
    </location>
</feature>
<proteinExistence type="inferred from homology"/>
<dbReference type="RefSeq" id="WP_086435448.1">
    <property type="nucleotide sequence ID" value="NZ_FXWH01000003.1"/>
</dbReference>
<dbReference type="SUPFAM" id="SSF48452">
    <property type="entry name" value="TPR-like"/>
    <property type="match status" value="1"/>
</dbReference>
<name>A0A1Y6FXJ0_9GAMM</name>
<dbReference type="PROSITE" id="PS51257">
    <property type="entry name" value="PROKAR_LIPOPROTEIN"/>
    <property type="match status" value="1"/>
</dbReference>
<gene>
    <name evidence="6" type="primary">bamD</name>
    <name evidence="8" type="ORF">SAMN06297229_2325</name>
</gene>
<dbReference type="AlphaFoldDB" id="A0A1Y6FXJ0"/>
<dbReference type="HAMAP" id="MF_00922">
    <property type="entry name" value="OM_assembly_BamD"/>
    <property type="match status" value="1"/>
</dbReference>
<keyword evidence="1 6" id="KW-0732">Signal</keyword>
<evidence type="ECO:0000313" key="9">
    <source>
        <dbReference type="Proteomes" id="UP000194450"/>
    </source>
</evidence>
<keyword evidence="4 6" id="KW-0998">Cell outer membrane</keyword>
<evidence type="ECO:0000256" key="5">
    <source>
        <dbReference type="ARBA" id="ARBA00023288"/>
    </source>
</evidence>
<evidence type="ECO:0000313" key="8">
    <source>
        <dbReference type="EMBL" id="SMQ80570.1"/>
    </source>
</evidence>
<comment type="function">
    <text evidence="6">Part of the outer membrane protein assembly complex, which is involved in assembly and insertion of beta-barrel proteins into the outer membrane.</text>
</comment>
<protein>
    <recommendedName>
        <fullName evidence="6">Outer membrane protein assembly factor BamD</fullName>
    </recommendedName>
</protein>
<dbReference type="Pfam" id="PF13525">
    <property type="entry name" value="YfiO"/>
    <property type="match status" value="1"/>
</dbReference>
<reference evidence="9" key="1">
    <citation type="submission" date="2017-04" db="EMBL/GenBank/DDBJ databases">
        <authorList>
            <person name="Varghese N."/>
            <person name="Submissions S."/>
        </authorList>
    </citation>
    <scope>NUCLEOTIDE SEQUENCE [LARGE SCALE GENOMIC DNA]</scope>
</reference>
<dbReference type="Proteomes" id="UP000194450">
    <property type="component" value="Unassembled WGS sequence"/>
</dbReference>
<comment type="subunit">
    <text evidence="6">Part of the Bam complex.</text>
</comment>
<evidence type="ECO:0000259" key="7">
    <source>
        <dbReference type="Pfam" id="PF13525"/>
    </source>
</evidence>
<organism evidence="8 9">
    <name type="scientific">Pseudidiomarina planktonica</name>
    <dbReference type="NCBI Taxonomy" id="1323738"/>
    <lineage>
        <taxon>Bacteria</taxon>
        <taxon>Pseudomonadati</taxon>
        <taxon>Pseudomonadota</taxon>
        <taxon>Gammaproteobacteria</taxon>
        <taxon>Alteromonadales</taxon>
        <taxon>Idiomarinaceae</taxon>
        <taxon>Pseudidiomarina</taxon>
    </lineage>
</organism>
<dbReference type="InterPro" id="IPR011990">
    <property type="entry name" value="TPR-like_helical_dom_sf"/>
</dbReference>
<dbReference type="NCBIfam" id="TIGR03302">
    <property type="entry name" value="OM_YfiO"/>
    <property type="match status" value="1"/>
</dbReference>
<evidence type="ECO:0000256" key="3">
    <source>
        <dbReference type="ARBA" id="ARBA00023139"/>
    </source>
</evidence>
<evidence type="ECO:0000256" key="1">
    <source>
        <dbReference type="ARBA" id="ARBA00022729"/>
    </source>
</evidence>
<keyword evidence="3 6" id="KW-0564">Palmitate</keyword>
<evidence type="ECO:0000256" key="4">
    <source>
        <dbReference type="ARBA" id="ARBA00023237"/>
    </source>
</evidence>